<proteinExistence type="predicted"/>
<keyword evidence="5" id="KW-1185">Reference proteome</keyword>
<protein>
    <recommendedName>
        <fullName evidence="3">BESS domain-containing protein</fullName>
    </recommendedName>
</protein>
<comment type="caution">
    <text evidence="4">The sequence shown here is derived from an EMBL/GenBank/DDBJ whole genome shotgun (WGS) entry which is preliminary data.</text>
</comment>
<dbReference type="InterPro" id="IPR006578">
    <property type="entry name" value="MADF-dom"/>
</dbReference>
<name>A0AA47MU29_MERPO</name>
<dbReference type="EMBL" id="JAOPHQ010002608">
    <property type="protein sequence ID" value="KAK0146185.1"/>
    <property type="molecule type" value="Genomic_DNA"/>
</dbReference>
<sequence length="307" mass="34798">MSDTPETTIESGDMLKSCIALRRGRLGAATRRTNEIKALMTDVGNVNKDNDTFEAFKGAVDEFNLHKSVQELLSEEQKENDYYDWYEPRITNLNYFMKYVETWKRDHWTAYQMYHTKHGLPLTPQHDVCKRKWKNLRDTYLKELKKERENHTSRAGATMKQPWRFMAPASQAGWSSGEEKARHQPASSQQAGTSSQQAGTSSQPAGTSSQQAGTSSQQAGASRPAPAASRPAMGKRRRPSELSIFEERMKDILETPTPQPATTAAVEDEDDLFFLSLLPDLKRLPKAKKANVKFRIHQIIYEAGEDL</sequence>
<evidence type="ECO:0000313" key="5">
    <source>
        <dbReference type="Proteomes" id="UP001174136"/>
    </source>
</evidence>
<feature type="domain" description="BESS" evidence="3">
    <location>
        <begin position="267"/>
        <end position="306"/>
    </location>
</feature>
<dbReference type="GO" id="GO:0005634">
    <property type="term" value="C:nucleus"/>
    <property type="evidence" value="ECO:0007669"/>
    <property type="project" value="UniProtKB-SubCell"/>
</dbReference>
<dbReference type="InterPro" id="IPR039353">
    <property type="entry name" value="TF_Adf1"/>
</dbReference>
<feature type="compositionally biased region" description="Low complexity" evidence="2">
    <location>
        <begin position="184"/>
        <end position="232"/>
    </location>
</feature>
<dbReference type="Pfam" id="PF10545">
    <property type="entry name" value="MADF_DNA_bdg"/>
    <property type="match status" value="1"/>
</dbReference>
<dbReference type="InterPro" id="IPR004210">
    <property type="entry name" value="BESS_motif"/>
</dbReference>
<evidence type="ECO:0000259" key="3">
    <source>
        <dbReference type="PROSITE" id="PS51031"/>
    </source>
</evidence>
<organism evidence="4 5">
    <name type="scientific">Merluccius polli</name>
    <name type="common">Benguela hake</name>
    <name type="synonym">Merluccius cadenati</name>
    <dbReference type="NCBI Taxonomy" id="89951"/>
    <lineage>
        <taxon>Eukaryota</taxon>
        <taxon>Metazoa</taxon>
        <taxon>Chordata</taxon>
        <taxon>Craniata</taxon>
        <taxon>Vertebrata</taxon>
        <taxon>Euteleostomi</taxon>
        <taxon>Actinopterygii</taxon>
        <taxon>Neopterygii</taxon>
        <taxon>Teleostei</taxon>
        <taxon>Neoteleostei</taxon>
        <taxon>Acanthomorphata</taxon>
        <taxon>Zeiogadaria</taxon>
        <taxon>Gadariae</taxon>
        <taxon>Gadiformes</taxon>
        <taxon>Gadoidei</taxon>
        <taxon>Merlucciidae</taxon>
        <taxon>Merluccius</taxon>
    </lineage>
</organism>
<dbReference type="GO" id="GO:0003677">
    <property type="term" value="F:DNA binding"/>
    <property type="evidence" value="ECO:0007669"/>
    <property type="project" value="InterPro"/>
</dbReference>
<comment type="subcellular location">
    <subcellularLocation>
        <location evidence="1">Nucleus</location>
    </subcellularLocation>
</comment>
<keyword evidence="1" id="KW-0539">Nucleus</keyword>
<dbReference type="PROSITE" id="PS51031">
    <property type="entry name" value="BESS"/>
    <property type="match status" value="1"/>
</dbReference>
<dbReference type="AlphaFoldDB" id="A0AA47MU29"/>
<evidence type="ECO:0000256" key="2">
    <source>
        <dbReference type="SAM" id="MobiDB-lite"/>
    </source>
</evidence>
<evidence type="ECO:0000256" key="1">
    <source>
        <dbReference type="PROSITE-ProRule" id="PRU00371"/>
    </source>
</evidence>
<gene>
    <name evidence="4" type="ORF">N1851_014502</name>
</gene>
<dbReference type="PANTHER" id="PTHR12243">
    <property type="entry name" value="MADF DOMAIN TRANSCRIPTION FACTOR"/>
    <property type="match status" value="1"/>
</dbReference>
<dbReference type="PANTHER" id="PTHR12243:SF67">
    <property type="entry name" value="COREPRESSOR OF PANGOLIN, ISOFORM A-RELATED"/>
    <property type="match status" value="1"/>
</dbReference>
<dbReference type="Proteomes" id="UP001174136">
    <property type="component" value="Unassembled WGS sequence"/>
</dbReference>
<accession>A0AA47MU29</accession>
<dbReference type="Pfam" id="PF02944">
    <property type="entry name" value="BESS"/>
    <property type="match status" value="1"/>
</dbReference>
<reference evidence="4" key="1">
    <citation type="journal article" date="2023" name="Front. Mar. Sci.">
        <title>A new Merluccius polli reference genome to investigate the effects of global change in West African waters.</title>
        <authorList>
            <person name="Mateo J.L."/>
            <person name="Blanco-Fernandez C."/>
            <person name="Garcia-Vazquez E."/>
            <person name="Machado-Schiaffino G."/>
        </authorList>
    </citation>
    <scope>NUCLEOTIDE SEQUENCE</scope>
    <source>
        <strain evidence="4">C29</strain>
        <tissue evidence="4">Fin</tissue>
    </source>
</reference>
<feature type="region of interest" description="Disordered" evidence="2">
    <location>
        <begin position="144"/>
        <end position="242"/>
    </location>
</feature>
<evidence type="ECO:0000313" key="4">
    <source>
        <dbReference type="EMBL" id="KAK0146185.1"/>
    </source>
</evidence>